<proteinExistence type="predicted"/>
<dbReference type="EMBL" id="HBUE01227699">
    <property type="protein sequence ID" value="CAG6542999.1"/>
    <property type="molecule type" value="Transcribed_RNA"/>
</dbReference>
<evidence type="ECO:0000256" key="1">
    <source>
        <dbReference type="SAM" id="MobiDB-lite"/>
    </source>
</evidence>
<organism evidence="2">
    <name type="scientific">Culex pipiens</name>
    <name type="common">House mosquito</name>
    <dbReference type="NCBI Taxonomy" id="7175"/>
    <lineage>
        <taxon>Eukaryota</taxon>
        <taxon>Metazoa</taxon>
        <taxon>Ecdysozoa</taxon>
        <taxon>Arthropoda</taxon>
        <taxon>Hexapoda</taxon>
        <taxon>Insecta</taxon>
        <taxon>Pterygota</taxon>
        <taxon>Neoptera</taxon>
        <taxon>Endopterygota</taxon>
        <taxon>Diptera</taxon>
        <taxon>Nematocera</taxon>
        <taxon>Culicoidea</taxon>
        <taxon>Culicidae</taxon>
        <taxon>Culicinae</taxon>
        <taxon>Culicini</taxon>
        <taxon>Culex</taxon>
        <taxon>Culex</taxon>
    </lineage>
</organism>
<dbReference type="GO" id="GO:0005634">
    <property type="term" value="C:nucleus"/>
    <property type="evidence" value="ECO:0007669"/>
    <property type="project" value="TreeGrafter"/>
</dbReference>
<feature type="region of interest" description="Disordered" evidence="1">
    <location>
        <begin position="17"/>
        <end position="59"/>
    </location>
</feature>
<name>A0A8D8HWS7_CULPI</name>
<evidence type="ECO:0000313" key="2">
    <source>
        <dbReference type="EMBL" id="CAG6542999.1"/>
    </source>
</evidence>
<dbReference type="GO" id="GO:0090263">
    <property type="term" value="P:positive regulation of canonical Wnt signaling pathway"/>
    <property type="evidence" value="ECO:0007669"/>
    <property type="project" value="TreeGrafter"/>
</dbReference>
<dbReference type="EMBL" id="HBUE01120993">
    <property type="protein sequence ID" value="CAG6492503.1"/>
    <property type="molecule type" value="Transcribed_RNA"/>
</dbReference>
<feature type="compositionally biased region" description="Low complexity" evidence="1">
    <location>
        <begin position="23"/>
        <end position="36"/>
    </location>
</feature>
<sequence>MRLLKFKRNRCRRKSVTEALGTAPAAAKKLPSPASSTYRGTGSNSHKQRKRMASKDDQNGKMVKKLKEIIFVEDVRSVPIGRVLKIKSDYTAVKFLLLTTEGSGGNSGGVGIDGGGENSSKFDDTIETWQDCRLRRRACRIISIRLRAGMCCPVPLCLWGEFKQS</sequence>
<dbReference type="AlphaFoldDB" id="A0A8D8HWS7"/>
<accession>A0A8D8HWS7</accession>
<dbReference type="EMBL" id="HBUE01334450">
    <property type="protein sequence ID" value="CAG6595121.1"/>
    <property type="molecule type" value="Transcribed_RNA"/>
</dbReference>
<dbReference type="PANTHER" id="PTHR46276:SF1">
    <property type="entry name" value="E3 UBIQUITIN-PROTEIN LIGASE UBR5"/>
    <property type="match status" value="1"/>
</dbReference>
<dbReference type="GO" id="GO:0000209">
    <property type="term" value="P:protein polyubiquitination"/>
    <property type="evidence" value="ECO:0007669"/>
    <property type="project" value="TreeGrafter"/>
</dbReference>
<protein>
    <submittedName>
        <fullName evidence="2">E3 ubiquitin-protein ligase UBR5</fullName>
    </submittedName>
</protein>
<dbReference type="GO" id="GO:0034450">
    <property type="term" value="F:ubiquitin-ubiquitin ligase activity"/>
    <property type="evidence" value="ECO:0007669"/>
    <property type="project" value="TreeGrafter"/>
</dbReference>
<dbReference type="GO" id="GO:0005737">
    <property type="term" value="C:cytoplasm"/>
    <property type="evidence" value="ECO:0007669"/>
    <property type="project" value="TreeGrafter"/>
</dbReference>
<reference evidence="2" key="1">
    <citation type="submission" date="2021-05" db="EMBL/GenBank/DDBJ databases">
        <authorList>
            <person name="Alioto T."/>
            <person name="Alioto T."/>
            <person name="Gomez Garrido J."/>
        </authorList>
    </citation>
    <scope>NUCLEOTIDE SEQUENCE</scope>
</reference>
<dbReference type="PANTHER" id="PTHR46276">
    <property type="entry name" value="E3 UBIQUITIN-PROTEIN LIGASE UBR5"/>
    <property type="match status" value="1"/>
</dbReference>